<accession>A0A804QXT7</accession>
<name>A0A804QXT7_MAIZE</name>
<organism evidence="1 2">
    <name type="scientific">Zea mays</name>
    <name type="common">Maize</name>
    <dbReference type="NCBI Taxonomy" id="4577"/>
    <lineage>
        <taxon>Eukaryota</taxon>
        <taxon>Viridiplantae</taxon>
        <taxon>Streptophyta</taxon>
        <taxon>Embryophyta</taxon>
        <taxon>Tracheophyta</taxon>
        <taxon>Spermatophyta</taxon>
        <taxon>Magnoliopsida</taxon>
        <taxon>Liliopsida</taxon>
        <taxon>Poales</taxon>
        <taxon>Poaceae</taxon>
        <taxon>PACMAD clade</taxon>
        <taxon>Panicoideae</taxon>
        <taxon>Andropogonodae</taxon>
        <taxon>Andropogoneae</taxon>
        <taxon>Tripsacinae</taxon>
        <taxon>Zea</taxon>
    </lineage>
</organism>
<evidence type="ECO:0000313" key="1">
    <source>
        <dbReference type="EnsemblPlants" id="Zm00001eb368590_P001"/>
    </source>
</evidence>
<proteinExistence type="predicted"/>
<dbReference type="InParanoid" id="A0A804QXT7"/>
<dbReference type="PANTHER" id="PTHR46757:SF2">
    <property type="entry name" value="OS05G0346100 PROTEIN"/>
    <property type="match status" value="1"/>
</dbReference>
<dbReference type="Proteomes" id="UP000007305">
    <property type="component" value="Chromosome 8"/>
</dbReference>
<protein>
    <submittedName>
        <fullName evidence="1">Uncharacterized protein</fullName>
    </submittedName>
</protein>
<evidence type="ECO:0000313" key="2">
    <source>
        <dbReference type="Proteomes" id="UP000007305"/>
    </source>
</evidence>
<reference evidence="1" key="3">
    <citation type="submission" date="2021-05" db="UniProtKB">
        <authorList>
            <consortium name="EnsemblPlants"/>
        </authorList>
    </citation>
    <scope>IDENTIFICATION</scope>
    <source>
        <strain evidence="1">cv. B73</strain>
    </source>
</reference>
<keyword evidence="2" id="KW-1185">Reference proteome</keyword>
<sequence length="83" mass="9267">MQRHDFVNQRCATLQRYLRRLAVVGHSPVLHASLTATGPNGIPTSDAVRPPPVEEEIDTKYLVHKAKLEDLEKHLVTASQQVS</sequence>
<dbReference type="EnsemblPlants" id="Zm00001eb368590_T001">
    <property type="protein sequence ID" value="Zm00001eb368590_P001"/>
    <property type="gene ID" value="Zm00001eb368590"/>
</dbReference>
<dbReference type="AlphaFoldDB" id="A0A804QXT7"/>
<reference evidence="1" key="2">
    <citation type="submission" date="2019-07" db="EMBL/GenBank/DDBJ databases">
        <authorList>
            <person name="Seetharam A."/>
            <person name="Woodhouse M."/>
            <person name="Cannon E."/>
        </authorList>
    </citation>
    <scope>NUCLEOTIDE SEQUENCE [LARGE SCALE GENOMIC DNA]</scope>
    <source>
        <strain evidence="1">cv. B73</strain>
    </source>
</reference>
<dbReference type="PANTHER" id="PTHR46757">
    <property type="entry name" value="SORTING NEXIN-RELATED"/>
    <property type="match status" value="1"/>
</dbReference>
<dbReference type="Gramene" id="Zm00001eb368590_T001">
    <property type="protein sequence ID" value="Zm00001eb368590_P001"/>
    <property type="gene ID" value="Zm00001eb368590"/>
</dbReference>
<reference evidence="2" key="1">
    <citation type="journal article" date="2009" name="Science">
        <title>The B73 maize genome: complexity, diversity, and dynamics.</title>
        <authorList>
            <person name="Schnable P.S."/>
            <person name="Ware D."/>
            <person name="Fulton R.S."/>
            <person name="Stein J.C."/>
            <person name="Wei F."/>
            <person name="Pasternak S."/>
            <person name="Liang C."/>
            <person name="Zhang J."/>
            <person name="Fulton L."/>
            <person name="Graves T.A."/>
            <person name="Minx P."/>
            <person name="Reily A.D."/>
            <person name="Courtney L."/>
            <person name="Kruchowski S.S."/>
            <person name="Tomlinson C."/>
            <person name="Strong C."/>
            <person name="Delehaunty K."/>
            <person name="Fronick C."/>
            <person name="Courtney B."/>
            <person name="Rock S.M."/>
            <person name="Belter E."/>
            <person name="Du F."/>
            <person name="Kim K."/>
            <person name="Abbott R.M."/>
            <person name="Cotton M."/>
            <person name="Levy A."/>
            <person name="Marchetto P."/>
            <person name="Ochoa K."/>
            <person name="Jackson S.M."/>
            <person name="Gillam B."/>
            <person name="Chen W."/>
            <person name="Yan L."/>
            <person name="Higginbotham J."/>
            <person name="Cardenas M."/>
            <person name="Waligorski J."/>
            <person name="Applebaum E."/>
            <person name="Phelps L."/>
            <person name="Falcone J."/>
            <person name="Kanchi K."/>
            <person name="Thane T."/>
            <person name="Scimone A."/>
            <person name="Thane N."/>
            <person name="Henke J."/>
            <person name="Wang T."/>
            <person name="Ruppert J."/>
            <person name="Shah N."/>
            <person name="Rotter K."/>
            <person name="Hodges J."/>
            <person name="Ingenthron E."/>
            <person name="Cordes M."/>
            <person name="Kohlberg S."/>
            <person name="Sgro J."/>
            <person name="Delgado B."/>
            <person name="Mead K."/>
            <person name="Chinwalla A."/>
            <person name="Leonard S."/>
            <person name="Crouse K."/>
            <person name="Collura K."/>
            <person name="Kudrna D."/>
            <person name="Currie J."/>
            <person name="He R."/>
            <person name="Angelova A."/>
            <person name="Rajasekar S."/>
            <person name="Mueller T."/>
            <person name="Lomeli R."/>
            <person name="Scara G."/>
            <person name="Ko A."/>
            <person name="Delaney K."/>
            <person name="Wissotski M."/>
            <person name="Lopez G."/>
            <person name="Campos D."/>
            <person name="Braidotti M."/>
            <person name="Ashley E."/>
            <person name="Golser W."/>
            <person name="Kim H."/>
            <person name="Lee S."/>
            <person name="Lin J."/>
            <person name="Dujmic Z."/>
            <person name="Kim W."/>
            <person name="Talag J."/>
            <person name="Zuccolo A."/>
            <person name="Fan C."/>
            <person name="Sebastian A."/>
            <person name="Kramer M."/>
            <person name="Spiegel L."/>
            <person name="Nascimento L."/>
            <person name="Zutavern T."/>
            <person name="Miller B."/>
            <person name="Ambroise C."/>
            <person name="Muller S."/>
            <person name="Spooner W."/>
            <person name="Narechania A."/>
            <person name="Ren L."/>
            <person name="Wei S."/>
            <person name="Kumari S."/>
            <person name="Faga B."/>
            <person name="Levy M.J."/>
            <person name="McMahan L."/>
            <person name="Van Buren P."/>
            <person name="Vaughn M.W."/>
            <person name="Ying K."/>
            <person name="Yeh C.-T."/>
            <person name="Emrich S.J."/>
            <person name="Jia Y."/>
            <person name="Kalyanaraman A."/>
            <person name="Hsia A.-P."/>
            <person name="Barbazuk W.B."/>
            <person name="Baucom R.S."/>
            <person name="Brutnell T.P."/>
            <person name="Carpita N.C."/>
            <person name="Chaparro C."/>
            <person name="Chia J.-M."/>
            <person name="Deragon J.-M."/>
            <person name="Estill J.C."/>
            <person name="Fu Y."/>
            <person name="Jeddeloh J.A."/>
            <person name="Han Y."/>
            <person name="Lee H."/>
            <person name="Li P."/>
            <person name="Lisch D.R."/>
            <person name="Liu S."/>
            <person name="Liu Z."/>
            <person name="Nagel D.H."/>
            <person name="McCann M.C."/>
            <person name="SanMiguel P."/>
            <person name="Myers A.M."/>
            <person name="Nettleton D."/>
            <person name="Nguyen J."/>
            <person name="Penning B.W."/>
            <person name="Ponnala L."/>
            <person name="Schneider K.L."/>
            <person name="Schwartz D.C."/>
            <person name="Sharma A."/>
            <person name="Soderlund C."/>
            <person name="Springer N.M."/>
            <person name="Sun Q."/>
            <person name="Wang H."/>
            <person name="Waterman M."/>
            <person name="Westerman R."/>
            <person name="Wolfgruber T.K."/>
            <person name="Yang L."/>
            <person name="Yu Y."/>
            <person name="Zhang L."/>
            <person name="Zhou S."/>
            <person name="Zhu Q."/>
            <person name="Bennetzen J.L."/>
            <person name="Dawe R.K."/>
            <person name="Jiang J."/>
            <person name="Jiang N."/>
            <person name="Presting G.G."/>
            <person name="Wessler S.R."/>
            <person name="Aluru S."/>
            <person name="Martienssen R.A."/>
            <person name="Clifton S.W."/>
            <person name="McCombie W.R."/>
            <person name="Wing R.A."/>
            <person name="Wilson R.K."/>
        </authorList>
    </citation>
    <scope>NUCLEOTIDE SEQUENCE [LARGE SCALE GENOMIC DNA]</scope>
    <source>
        <strain evidence="2">cv. B73</strain>
    </source>
</reference>
<dbReference type="InterPro" id="IPR044279">
    <property type="entry name" value="SNX2A/B"/>
</dbReference>